<evidence type="ECO:0000256" key="4">
    <source>
        <dbReference type="ARBA" id="ARBA00023136"/>
    </source>
</evidence>
<feature type="transmembrane region" description="Helical" evidence="5">
    <location>
        <begin position="214"/>
        <end position="237"/>
    </location>
</feature>
<keyword evidence="2 5" id="KW-0812">Transmembrane</keyword>
<feature type="transmembrane region" description="Helical" evidence="5">
    <location>
        <begin position="298"/>
        <end position="317"/>
    </location>
</feature>
<feature type="transmembrane region" description="Helical" evidence="5">
    <location>
        <begin position="90"/>
        <end position="107"/>
    </location>
</feature>
<feature type="domain" description="EamA" evidence="6">
    <location>
        <begin position="20"/>
        <end position="154"/>
    </location>
</feature>
<feature type="transmembrane region" description="Helical" evidence="5">
    <location>
        <begin position="182"/>
        <end position="202"/>
    </location>
</feature>
<organism evidence="7 8">
    <name type="scientific">Phomopsis amygdali</name>
    <name type="common">Fusicoccum amygdali</name>
    <dbReference type="NCBI Taxonomy" id="1214568"/>
    <lineage>
        <taxon>Eukaryota</taxon>
        <taxon>Fungi</taxon>
        <taxon>Dikarya</taxon>
        <taxon>Ascomycota</taxon>
        <taxon>Pezizomycotina</taxon>
        <taxon>Sordariomycetes</taxon>
        <taxon>Sordariomycetidae</taxon>
        <taxon>Diaporthales</taxon>
        <taxon>Diaporthaceae</taxon>
        <taxon>Diaporthe</taxon>
    </lineage>
</organism>
<keyword evidence="3 5" id="KW-1133">Transmembrane helix</keyword>
<dbReference type="Proteomes" id="UP001265746">
    <property type="component" value="Unassembled WGS sequence"/>
</dbReference>
<evidence type="ECO:0000256" key="2">
    <source>
        <dbReference type="ARBA" id="ARBA00022692"/>
    </source>
</evidence>
<evidence type="ECO:0000313" key="8">
    <source>
        <dbReference type="Proteomes" id="UP001265746"/>
    </source>
</evidence>
<comment type="subcellular location">
    <subcellularLocation>
        <location evidence="1">Membrane</location>
        <topology evidence="1">Multi-pass membrane protein</topology>
    </subcellularLocation>
</comment>
<dbReference type="InterPro" id="IPR037185">
    <property type="entry name" value="EmrE-like"/>
</dbReference>
<dbReference type="AlphaFoldDB" id="A0AAD9SNF5"/>
<feature type="transmembrane region" description="Helical" evidence="5">
    <location>
        <begin position="20"/>
        <end position="39"/>
    </location>
</feature>
<evidence type="ECO:0000259" key="6">
    <source>
        <dbReference type="Pfam" id="PF00892"/>
    </source>
</evidence>
<protein>
    <recommendedName>
        <fullName evidence="6">EamA domain-containing protein</fullName>
    </recommendedName>
</protein>
<dbReference type="Pfam" id="PF00892">
    <property type="entry name" value="EamA"/>
    <property type="match status" value="1"/>
</dbReference>
<proteinExistence type="predicted"/>
<evidence type="ECO:0000256" key="5">
    <source>
        <dbReference type="SAM" id="Phobius"/>
    </source>
</evidence>
<gene>
    <name evidence="7" type="ORF">N8I77_005090</name>
</gene>
<evidence type="ECO:0000256" key="3">
    <source>
        <dbReference type="ARBA" id="ARBA00022989"/>
    </source>
</evidence>
<comment type="caution">
    <text evidence="7">The sequence shown here is derived from an EMBL/GenBank/DDBJ whole genome shotgun (WGS) entry which is preliminary data.</text>
</comment>
<feature type="transmembrane region" description="Helical" evidence="5">
    <location>
        <begin position="142"/>
        <end position="162"/>
    </location>
</feature>
<sequence>MGNNRSSNSQSFVARHKPSVLVLASQVSAAFIHALVKILETDVHPVDPLQILQVRLFITGCACTFYLWYTKAPGFPLGDRGLQSLLGLRALGGVCGSIGFYFSILYLTLAQATALNFLAPLGAMILSKYLDYATFSFVDQAGALIALVGVVLIVQPNTVFGLQDKSTLLENSSSYEMIHNTIKGVAYSAMGVLGGITALTSIRRLGSRTHPLISVNYFAWAVVVVTSIITLVQGLAWPKDLRSWILLVTVGVLGMLMEFLLTAGIASDTSITATVMIYSQVLWALALDRIVWHISIDILKLVGIGSVMSSLLAISLAKETASLRARVRVDYEAVPTCSHPGAGNEVDLEMLCRAEDFDEV</sequence>
<keyword evidence="8" id="KW-1185">Reference proteome</keyword>
<dbReference type="PANTHER" id="PTHR22911:SF6">
    <property type="entry name" value="SOLUTE CARRIER FAMILY 35 MEMBER G1"/>
    <property type="match status" value="1"/>
</dbReference>
<dbReference type="GO" id="GO:0016020">
    <property type="term" value="C:membrane"/>
    <property type="evidence" value="ECO:0007669"/>
    <property type="project" value="UniProtKB-SubCell"/>
</dbReference>
<dbReference type="SUPFAM" id="SSF103481">
    <property type="entry name" value="Multidrug resistance efflux transporter EmrE"/>
    <property type="match status" value="1"/>
</dbReference>
<feature type="transmembrane region" description="Helical" evidence="5">
    <location>
        <begin position="243"/>
        <end position="261"/>
    </location>
</feature>
<keyword evidence="4 5" id="KW-0472">Membrane</keyword>
<accession>A0AAD9SNF5</accession>
<dbReference type="InterPro" id="IPR000620">
    <property type="entry name" value="EamA_dom"/>
</dbReference>
<dbReference type="EMBL" id="JAUJFL010000002">
    <property type="protein sequence ID" value="KAK2611766.1"/>
    <property type="molecule type" value="Genomic_DNA"/>
</dbReference>
<evidence type="ECO:0000256" key="1">
    <source>
        <dbReference type="ARBA" id="ARBA00004141"/>
    </source>
</evidence>
<feature type="transmembrane region" description="Helical" evidence="5">
    <location>
        <begin position="51"/>
        <end position="69"/>
    </location>
</feature>
<reference evidence="7" key="1">
    <citation type="submission" date="2023-06" db="EMBL/GenBank/DDBJ databases">
        <authorList>
            <person name="Noh H."/>
        </authorList>
    </citation>
    <scope>NUCLEOTIDE SEQUENCE</scope>
    <source>
        <strain evidence="7">DUCC20226</strain>
    </source>
</reference>
<evidence type="ECO:0000313" key="7">
    <source>
        <dbReference type="EMBL" id="KAK2611766.1"/>
    </source>
</evidence>
<name>A0AAD9SNF5_PHOAM</name>
<dbReference type="PANTHER" id="PTHR22911">
    <property type="entry name" value="ACYL-MALONYL CONDENSING ENZYME-RELATED"/>
    <property type="match status" value="1"/>
</dbReference>